<dbReference type="InterPro" id="IPR007430">
    <property type="entry name" value="VirB8"/>
</dbReference>
<evidence type="ECO:0000256" key="2">
    <source>
        <dbReference type="ARBA" id="ARBA00022692"/>
    </source>
</evidence>
<dbReference type="EMBL" id="CP000489">
    <property type="protein sequence ID" value="ABL68266.1"/>
    <property type="molecule type" value="Genomic_DNA"/>
</dbReference>
<feature type="domain" description="Bacterial virulence protein VirB8" evidence="6">
    <location>
        <begin position="23"/>
        <end position="226"/>
    </location>
</feature>
<accession>A1AYC2</accession>
<dbReference type="OrthoDB" id="597581at2"/>
<feature type="transmembrane region" description="Helical" evidence="5">
    <location>
        <begin position="44"/>
        <end position="62"/>
    </location>
</feature>
<keyword evidence="2 5" id="KW-0812">Transmembrane</keyword>
<dbReference type="Proteomes" id="UP000000361">
    <property type="component" value="Chromosome 1"/>
</dbReference>
<evidence type="ECO:0000313" key="7">
    <source>
        <dbReference type="EMBL" id="ABL68266.1"/>
    </source>
</evidence>
<keyword evidence="3 5" id="KW-1133">Transmembrane helix</keyword>
<reference evidence="8" key="1">
    <citation type="submission" date="2006-12" db="EMBL/GenBank/DDBJ databases">
        <title>Complete sequence of chromosome 1 of Paracoccus denitrificans PD1222.</title>
        <authorList>
            <person name="Copeland A."/>
            <person name="Lucas S."/>
            <person name="Lapidus A."/>
            <person name="Barry K."/>
            <person name="Detter J.C."/>
            <person name="Glavina del Rio T."/>
            <person name="Hammon N."/>
            <person name="Israni S."/>
            <person name="Dalin E."/>
            <person name="Tice H."/>
            <person name="Pitluck S."/>
            <person name="Munk A.C."/>
            <person name="Brettin T."/>
            <person name="Bruce D."/>
            <person name="Han C."/>
            <person name="Tapia R."/>
            <person name="Gilna P."/>
            <person name="Schmutz J."/>
            <person name="Larimer F."/>
            <person name="Land M."/>
            <person name="Hauser L."/>
            <person name="Kyrpides N."/>
            <person name="Lykidis A."/>
            <person name="Spiro S."/>
            <person name="Richardson D.J."/>
            <person name="Moir J.W.B."/>
            <person name="Ferguson S.J."/>
            <person name="van Spanning R.J.M."/>
            <person name="Richardson P."/>
        </authorList>
    </citation>
    <scope>NUCLEOTIDE SEQUENCE [LARGE SCALE GENOMIC DNA]</scope>
    <source>
        <strain evidence="8">Pd 1222</strain>
    </source>
</reference>
<dbReference type="EnsemblBacteria" id="ABL68266">
    <property type="protein sequence ID" value="ABL68266"/>
    <property type="gene ID" value="Pden_0149"/>
</dbReference>
<keyword evidence="8" id="KW-1185">Reference proteome</keyword>
<dbReference type="KEGG" id="pde:Pden_0149"/>
<evidence type="ECO:0000256" key="1">
    <source>
        <dbReference type="ARBA" id="ARBA00004167"/>
    </source>
</evidence>
<dbReference type="NCBIfam" id="NF010446">
    <property type="entry name" value="PRK13872.1"/>
    <property type="match status" value="1"/>
</dbReference>
<comment type="subcellular location">
    <subcellularLocation>
        <location evidence="1">Membrane</location>
        <topology evidence="1">Single-pass membrane protein</topology>
    </subcellularLocation>
</comment>
<dbReference type="CDD" id="cd16425">
    <property type="entry name" value="TrbF"/>
    <property type="match status" value="1"/>
</dbReference>
<evidence type="ECO:0000259" key="6">
    <source>
        <dbReference type="Pfam" id="PF04335"/>
    </source>
</evidence>
<dbReference type="GO" id="GO:0016020">
    <property type="term" value="C:membrane"/>
    <property type="evidence" value="ECO:0007669"/>
    <property type="project" value="UniProtKB-SubCell"/>
</dbReference>
<protein>
    <submittedName>
        <fullName evidence="7">Conjugal transfer protein</fullName>
    </submittedName>
</protein>
<proteinExistence type="predicted"/>
<dbReference type="Gene3D" id="3.10.450.230">
    <property type="entry name" value="VirB8 protein"/>
    <property type="match status" value="1"/>
</dbReference>
<organism evidence="7 8">
    <name type="scientific">Paracoccus denitrificans (strain Pd 1222)</name>
    <dbReference type="NCBI Taxonomy" id="318586"/>
    <lineage>
        <taxon>Bacteria</taxon>
        <taxon>Pseudomonadati</taxon>
        <taxon>Pseudomonadota</taxon>
        <taxon>Alphaproteobacteria</taxon>
        <taxon>Rhodobacterales</taxon>
        <taxon>Paracoccaceae</taxon>
        <taxon>Paracoccus</taxon>
    </lineage>
</organism>
<dbReference type="InterPro" id="IPR035658">
    <property type="entry name" value="TrbF"/>
</dbReference>
<evidence type="ECO:0000313" key="8">
    <source>
        <dbReference type="Proteomes" id="UP000000361"/>
    </source>
</evidence>
<keyword evidence="4 5" id="KW-0472">Membrane</keyword>
<dbReference type="HOGENOM" id="CLU_076026_0_0_5"/>
<evidence type="ECO:0000256" key="5">
    <source>
        <dbReference type="SAM" id="Phobius"/>
    </source>
</evidence>
<dbReference type="RefSeq" id="WP_011746499.1">
    <property type="nucleotide sequence ID" value="NC_008686.1"/>
</dbReference>
<dbReference type="STRING" id="318586.Pden_0149"/>
<dbReference type="AlphaFoldDB" id="A1AYC2"/>
<evidence type="ECO:0000256" key="3">
    <source>
        <dbReference type="ARBA" id="ARBA00022989"/>
    </source>
</evidence>
<evidence type="ECO:0000256" key="4">
    <source>
        <dbReference type="ARBA" id="ARBA00023136"/>
    </source>
</evidence>
<dbReference type="InterPro" id="IPR032710">
    <property type="entry name" value="NTF2-like_dom_sf"/>
</dbReference>
<dbReference type="SUPFAM" id="SSF54427">
    <property type="entry name" value="NTF2-like"/>
    <property type="match status" value="1"/>
</dbReference>
<name>A1AYC2_PARDP</name>
<dbReference type="GeneID" id="93451381"/>
<dbReference type="Pfam" id="PF04335">
    <property type="entry name" value="VirB8"/>
    <property type="match status" value="1"/>
</dbReference>
<sequence>MNLFRRPTTHYGKTPEPVTPYQKATQVWDERIGSARVQARNWRYMAFACLFLAAGFASALVWQSARGTVVPWVVQVDDLGQAQAVAPAAADYRPTDPQISWHLGRFVEQVRSIPADPVILRQNWLRAYEFTTDRGAAALNDHARGNDPFAKLGEQQVSVEVSSVIRASPDSFRVAWTEKRYENGQLSNTERWTAILTVVLQTPRTAETLRANPLGIYVNAISWSREMSQ</sequence>
<gene>
    <name evidence="7" type="ordered locus">Pden_0149</name>
</gene>
<dbReference type="eggNOG" id="COG3701">
    <property type="taxonomic scope" value="Bacteria"/>
</dbReference>